<protein>
    <submittedName>
        <fullName evidence="3">Uncharacterized protein</fullName>
    </submittedName>
</protein>
<dbReference type="RefSeq" id="WP_085753208.1">
    <property type="nucleotide sequence ID" value="NZ_BSPR01000015.1"/>
</dbReference>
<dbReference type="OrthoDB" id="6717343at2"/>
<name>A0A1W6LFD6_9BURK</name>
<accession>A0A1W6LFD6</accession>
<dbReference type="GO" id="GO:0046686">
    <property type="term" value="P:response to cadmium ion"/>
    <property type="evidence" value="ECO:0007669"/>
    <property type="project" value="InterPro"/>
</dbReference>
<dbReference type="KEGG" id="rgu:A4W93_24955"/>
<evidence type="ECO:0000313" key="4">
    <source>
        <dbReference type="Proteomes" id="UP000193427"/>
    </source>
</evidence>
<gene>
    <name evidence="3" type="ORF">A4W93_24955</name>
</gene>
<feature type="compositionally biased region" description="Basic and acidic residues" evidence="1">
    <location>
        <begin position="104"/>
        <end position="113"/>
    </location>
</feature>
<reference evidence="3 4" key="1">
    <citation type="submission" date="2016-04" db="EMBL/GenBank/DDBJ databases">
        <title>Complete genome sequence of natural rubber-degrading, novel Gram-negative bacterium, Rhizobacter gummiphilus strain NS21.</title>
        <authorList>
            <person name="Tabata M."/>
            <person name="Kasai D."/>
            <person name="Fukuda M."/>
        </authorList>
    </citation>
    <scope>NUCLEOTIDE SEQUENCE [LARGE SCALE GENOMIC DNA]</scope>
    <source>
        <strain evidence="3 4">NS21</strain>
    </source>
</reference>
<dbReference type="STRING" id="946333.A4W93_24955"/>
<evidence type="ECO:0000256" key="2">
    <source>
        <dbReference type="SAM" id="SignalP"/>
    </source>
</evidence>
<sequence>MRRWLSLLLLVLLPLQFTWAAAAVYCQHEAAPAARHVGHHEHEHEDAVQAGKDTRDAVKLAKFASDNDCGSCHLTALKPLQAEPLAVPALNGRHAPAGTVHPLQTREPDRLERPNWGLA</sequence>
<dbReference type="InterPro" id="IPR055013">
    <property type="entry name" value="CzcI"/>
</dbReference>
<proteinExistence type="predicted"/>
<keyword evidence="2" id="KW-0732">Signal</keyword>
<dbReference type="EMBL" id="CP015118">
    <property type="protein sequence ID" value="ARN22898.1"/>
    <property type="molecule type" value="Genomic_DNA"/>
</dbReference>
<dbReference type="Proteomes" id="UP000193427">
    <property type="component" value="Chromosome"/>
</dbReference>
<dbReference type="AlphaFoldDB" id="A0A1W6LFD6"/>
<feature type="chain" id="PRO_5043590443" evidence="2">
    <location>
        <begin position="23"/>
        <end position="119"/>
    </location>
</feature>
<evidence type="ECO:0000313" key="3">
    <source>
        <dbReference type="EMBL" id="ARN22898.1"/>
    </source>
</evidence>
<dbReference type="NCBIfam" id="NF045614">
    <property type="entry name" value="efflu_CzcI_Cupr"/>
    <property type="match status" value="1"/>
</dbReference>
<evidence type="ECO:0000256" key="1">
    <source>
        <dbReference type="SAM" id="MobiDB-lite"/>
    </source>
</evidence>
<feature type="signal peptide" evidence="2">
    <location>
        <begin position="1"/>
        <end position="22"/>
    </location>
</feature>
<organism evidence="3 4">
    <name type="scientific">Piscinibacter gummiphilus</name>
    <dbReference type="NCBI Taxonomy" id="946333"/>
    <lineage>
        <taxon>Bacteria</taxon>
        <taxon>Pseudomonadati</taxon>
        <taxon>Pseudomonadota</taxon>
        <taxon>Betaproteobacteria</taxon>
        <taxon>Burkholderiales</taxon>
        <taxon>Sphaerotilaceae</taxon>
        <taxon>Piscinibacter</taxon>
    </lineage>
</organism>
<keyword evidence="4" id="KW-1185">Reference proteome</keyword>
<feature type="region of interest" description="Disordered" evidence="1">
    <location>
        <begin position="91"/>
        <end position="119"/>
    </location>
</feature>